<sequence>MFEFLKRAPFVEDLIRRNPIFYSQFRQLLDEAEALSEADRRAMRRRLLARSVSHAIRLPGYRDASGAIAIDALPILTKEILQARTPDFHSHQWPGIPASTGGSTGRPLRLLRSARSIVVEQATIDWLAAKAGVALDRCRIAVLRGDHFKDPNDQQPPFWRRDGARRLVLSSNHLGPAHFRDFAATLEAFQPDVLHAYPSSLQLLASLAEEYGTKLRFPLAITSSETLRPGLRRRVRDVFGAALLDHYGMAERVSAAYSLEDGVTSFVFPYAATELIPEGDDACRVVGSALWNTVQPLLRYDTGDIALMPPRTDQRRRERIALGLEPFLRIEGRASDVLELAGGSRVYALDQVARGIDGASSIQFLQQESDLVQIIVVPNHHYGADTIAAITRNFYRKAPRSVRIEFDLRDAPYRLPNGKAPVFVSAMAHV</sequence>
<dbReference type="Proteomes" id="UP001230156">
    <property type="component" value="Unassembled WGS sequence"/>
</dbReference>
<dbReference type="PANTHER" id="PTHR36932:SF1">
    <property type="entry name" value="CAPSULAR POLYSACCHARIDE BIOSYNTHESIS PROTEIN"/>
    <property type="match status" value="1"/>
</dbReference>
<keyword evidence="2" id="KW-1185">Reference proteome</keyword>
<dbReference type="InterPro" id="IPR053158">
    <property type="entry name" value="CapK_Type1_Caps_Biosynth"/>
</dbReference>
<dbReference type="SUPFAM" id="SSF56801">
    <property type="entry name" value="Acetyl-CoA synthetase-like"/>
    <property type="match status" value="1"/>
</dbReference>
<dbReference type="InterPro" id="IPR042099">
    <property type="entry name" value="ANL_N_sf"/>
</dbReference>
<evidence type="ECO:0008006" key="3">
    <source>
        <dbReference type="Google" id="ProtNLM"/>
    </source>
</evidence>
<dbReference type="EMBL" id="JAUYVI010000004">
    <property type="protein sequence ID" value="MDQ7248769.1"/>
    <property type="molecule type" value="Genomic_DNA"/>
</dbReference>
<protein>
    <recommendedName>
        <fullName evidence="3">Phenylacetate-CoA ligase</fullName>
    </recommendedName>
</protein>
<gene>
    <name evidence="1" type="ORF">Q8A70_13880</name>
</gene>
<reference evidence="2" key="1">
    <citation type="submission" date="2023-08" db="EMBL/GenBank/DDBJ databases">
        <title>Rhodospirillaceae gen. nov., a novel taxon isolated from the Yangtze River Yuezi River estuary sludge.</title>
        <authorList>
            <person name="Ruan L."/>
        </authorList>
    </citation>
    <scope>NUCLEOTIDE SEQUENCE [LARGE SCALE GENOMIC DNA]</scope>
    <source>
        <strain evidence="2">R-7</strain>
    </source>
</reference>
<evidence type="ECO:0000313" key="1">
    <source>
        <dbReference type="EMBL" id="MDQ7248769.1"/>
    </source>
</evidence>
<dbReference type="PANTHER" id="PTHR36932">
    <property type="entry name" value="CAPSULAR POLYSACCHARIDE BIOSYNTHESIS PROTEIN"/>
    <property type="match status" value="1"/>
</dbReference>
<dbReference type="Gene3D" id="3.40.50.12780">
    <property type="entry name" value="N-terminal domain of ligase-like"/>
    <property type="match status" value="1"/>
</dbReference>
<comment type="caution">
    <text evidence="1">The sequence shown here is derived from an EMBL/GenBank/DDBJ whole genome shotgun (WGS) entry which is preliminary data.</text>
</comment>
<proteinExistence type="predicted"/>
<accession>A0ABU0YM18</accession>
<organism evidence="1 2">
    <name type="scientific">Dongia sedimenti</name>
    <dbReference type="NCBI Taxonomy" id="3064282"/>
    <lineage>
        <taxon>Bacteria</taxon>
        <taxon>Pseudomonadati</taxon>
        <taxon>Pseudomonadota</taxon>
        <taxon>Alphaproteobacteria</taxon>
        <taxon>Rhodospirillales</taxon>
        <taxon>Dongiaceae</taxon>
        <taxon>Dongia</taxon>
    </lineage>
</organism>
<dbReference type="RefSeq" id="WP_379956252.1">
    <property type="nucleotide sequence ID" value="NZ_JAUYVI010000004.1"/>
</dbReference>
<name>A0ABU0YM18_9PROT</name>
<evidence type="ECO:0000313" key="2">
    <source>
        <dbReference type="Proteomes" id="UP001230156"/>
    </source>
</evidence>